<feature type="compositionally biased region" description="Basic and acidic residues" evidence="1">
    <location>
        <begin position="1"/>
        <end position="15"/>
    </location>
</feature>
<organism evidence="3 4">
    <name type="scientific">Microbispora rosea</name>
    <dbReference type="NCBI Taxonomy" id="58117"/>
    <lineage>
        <taxon>Bacteria</taxon>
        <taxon>Bacillati</taxon>
        <taxon>Actinomycetota</taxon>
        <taxon>Actinomycetes</taxon>
        <taxon>Streptosporangiales</taxon>
        <taxon>Streptosporangiaceae</taxon>
        <taxon>Microbispora</taxon>
    </lineage>
</organism>
<feature type="domain" description="Beta-lactamase-related" evidence="2">
    <location>
        <begin position="32"/>
        <end position="321"/>
    </location>
</feature>
<dbReference type="AlphaFoldDB" id="A0A1N7GEP1"/>
<evidence type="ECO:0000313" key="3">
    <source>
        <dbReference type="EMBL" id="SIS11043.1"/>
    </source>
</evidence>
<sequence length="341" mass="36174">MRLIPPEKDPEKAPDEAGFAPDLPHRLDALVRRGGAPALHGVVVARHGSVVLEWYGGGEDHVLNTPLGHVDFGPDTLHDVRSVTKSLVALLYGMALESGLVPDPGEPLLSAFPEYADLAADPRRAGLTVGHALTMTMGLEWDESAPYTSPANSEIAMDLAPDRCRYVLERPFVEEPGERWRYSGGAAALVGAIVEKGTGLRLQEFARTALFEPLGVGAFEWSAGSDGRALAASGLRLTPRGLARIGQAVLGREVAPGWIEEMLRPRVPAWEGVSYGYLWYAGPGARATAIGNGGQRLFLLPDLDLVVAVTAGDYNGPGQDAAPAAVLENVVLPAITRGDAR</sequence>
<proteinExistence type="predicted"/>
<reference evidence="4" key="1">
    <citation type="submission" date="2017-01" db="EMBL/GenBank/DDBJ databases">
        <authorList>
            <person name="Varghese N."/>
            <person name="Submissions S."/>
        </authorList>
    </citation>
    <scope>NUCLEOTIDE SEQUENCE [LARGE SCALE GENOMIC DNA]</scope>
    <source>
        <strain evidence="4">ATCC 12950</strain>
    </source>
</reference>
<dbReference type="InterPro" id="IPR012338">
    <property type="entry name" value="Beta-lactam/transpept-like"/>
</dbReference>
<dbReference type="OrthoDB" id="9773047at2"/>
<evidence type="ECO:0000313" key="4">
    <source>
        <dbReference type="Proteomes" id="UP000186096"/>
    </source>
</evidence>
<dbReference type="Gene3D" id="3.40.710.10">
    <property type="entry name" value="DD-peptidase/beta-lactamase superfamily"/>
    <property type="match status" value="1"/>
</dbReference>
<protein>
    <submittedName>
        <fullName evidence="3">CubicO group peptidase, beta-lactamase class C family</fullName>
    </submittedName>
</protein>
<gene>
    <name evidence="3" type="ORF">SAMN05421833_12859</name>
</gene>
<dbReference type="Pfam" id="PF00144">
    <property type="entry name" value="Beta-lactamase"/>
    <property type="match status" value="1"/>
</dbReference>
<dbReference type="RefSeq" id="WP_083744714.1">
    <property type="nucleotide sequence ID" value="NZ_FTNI01000028.1"/>
</dbReference>
<dbReference type="PANTHER" id="PTHR43283:SF7">
    <property type="entry name" value="BETA-LACTAMASE-RELATED DOMAIN-CONTAINING PROTEIN"/>
    <property type="match status" value="1"/>
</dbReference>
<feature type="region of interest" description="Disordered" evidence="1">
    <location>
        <begin position="1"/>
        <end position="20"/>
    </location>
</feature>
<dbReference type="STRING" id="58117.SAMN05421833_12859"/>
<dbReference type="SUPFAM" id="SSF56601">
    <property type="entry name" value="beta-lactamase/transpeptidase-like"/>
    <property type="match status" value="1"/>
</dbReference>
<evidence type="ECO:0000259" key="2">
    <source>
        <dbReference type="Pfam" id="PF00144"/>
    </source>
</evidence>
<dbReference type="EMBL" id="FTNI01000028">
    <property type="protein sequence ID" value="SIS11043.1"/>
    <property type="molecule type" value="Genomic_DNA"/>
</dbReference>
<dbReference type="Proteomes" id="UP000186096">
    <property type="component" value="Unassembled WGS sequence"/>
</dbReference>
<dbReference type="InterPro" id="IPR050789">
    <property type="entry name" value="Diverse_Enzym_Activities"/>
</dbReference>
<evidence type="ECO:0000256" key="1">
    <source>
        <dbReference type="SAM" id="MobiDB-lite"/>
    </source>
</evidence>
<dbReference type="InterPro" id="IPR001466">
    <property type="entry name" value="Beta-lactam-related"/>
</dbReference>
<accession>A0A1N7GEP1</accession>
<name>A0A1N7GEP1_9ACTN</name>
<keyword evidence="4" id="KW-1185">Reference proteome</keyword>
<dbReference type="PANTHER" id="PTHR43283">
    <property type="entry name" value="BETA-LACTAMASE-RELATED"/>
    <property type="match status" value="1"/>
</dbReference>